<reference evidence="1" key="1">
    <citation type="submission" date="2022-01" db="EMBL/GenBank/DDBJ databases">
        <title>Genome sequence and assembly of Parabukholderia sp. RG36.</title>
        <authorList>
            <person name="Chhetri G."/>
        </authorList>
    </citation>
    <scope>NUCLEOTIDE SEQUENCE</scope>
    <source>
        <strain evidence="1">RG36</strain>
    </source>
</reference>
<accession>A0A9X1UKA1</accession>
<protein>
    <submittedName>
        <fullName evidence="1">Uncharacterized protein</fullName>
    </submittedName>
</protein>
<dbReference type="Proteomes" id="UP001139308">
    <property type="component" value="Unassembled WGS sequence"/>
</dbReference>
<dbReference type="RefSeq" id="WP_238462780.1">
    <property type="nucleotide sequence ID" value="NZ_JAKLJA010000003.1"/>
</dbReference>
<evidence type="ECO:0000313" key="1">
    <source>
        <dbReference type="EMBL" id="MCG5073046.1"/>
    </source>
</evidence>
<keyword evidence="2" id="KW-1185">Reference proteome</keyword>
<name>A0A9X1UKA1_9BURK</name>
<gene>
    <name evidence="1" type="ORF">L5014_06640</name>
</gene>
<dbReference type="AlphaFoldDB" id="A0A9X1UKA1"/>
<proteinExistence type="predicted"/>
<dbReference type="EMBL" id="JAKLJA010000003">
    <property type="protein sequence ID" value="MCG5073046.1"/>
    <property type="molecule type" value="Genomic_DNA"/>
</dbReference>
<evidence type="ECO:0000313" key="2">
    <source>
        <dbReference type="Proteomes" id="UP001139308"/>
    </source>
</evidence>
<comment type="caution">
    <text evidence="1">The sequence shown here is derived from an EMBL/GenBank/DDBJ whole genome shotgun (WGS) entry which is preliminary data.</text>
</comment>
<sequence length="89" mass="9814">MTLATASMGHYGGTITFQQFIATNHEVGSPVAGAVQRDDNLAALAYNDPRFKLFADHRNADLLMEMCADPKRRLDPFNWDGKIPPGHAK</sequence>
<organism evidence="1 2">
    <name type="scientific">Paraburkholderia tagetis</name>
    <dbReference type="NCBI Taxonomy" id="2913261"/>
    <lineage>
        <taxon>Bacteria</taxon>
        <taxon>Pseudomonadati</taxon>
        <taxon>Pseudomonadota</taxon>
        <taxon>Betaproteobacteria</taxon>
        <taxon>Burkholderiales</taxon>
        <taxon>Burkholderiaceae</taxon>
        <taxon>Paraburkholderia</taxon>
    </lineage>
</organism>